<protein>
    <submittedName>
        <fullName evidence="2">Uncharacterized protein</fullName>
    </submittedName>
</protein>
<dbReference type="Pfam" id="PF13516">
    <property type="entry name" value="LRR_6"/>
    <property type="match status" value="2"/>
</dbReference>
<evidence type="ECO:0000313" key="3">
    <source>
        <dbReference type="Proteomes" id="UP001189429"/>
    </source>
</evidence>
<keyword evidence="3" id="KW-1185">Reference proteome</keyword>
<feature type="compositionally biased region" description="Low complexity" evidence="1">
    <location>
        <begin position="361"/>
        <end position="379"/>
    </location>
</feature>
<evidence type="ECO:0000313" key="2">
    <source>
        <dbReference type="EMBL" id="CAK0791436.1"/>
    </source>
</evidence>
<feature type="compositionally biased region" description="Basic and acidic residues" evidence="1">
    <location>
        <begin position="578"/>
        <end position="587"/>
    </location>
</feature>
<sequence length="1037" mass="110083">MSHPNRLRATEEGNTPWPIVTMRRSGKQTAKMVESNLASLTKLELIKNASFCMKSAENTVALSAALAKNTVLKTVVLRECEINDAGVEAIAAALEQNESVEELDLQQNNITTNGVIALSKGLAKNRGVRTLNLLGQTQKVIGDDAVEALIAMFEQNTTLVKIIWKVNSRRSWEVSKLITRNVSIQKAKASGTDAAHLLPKAKPAEAAEPQGQYVQISSLKGKISSLKGKISSLFDLHLSTSSLKGKISSLKGNWGTTDEKEKGEALSRENASASASANAPQRRECEDAAWIFAIGGLDGPSSMSVGQTVDDVMVDTSADEHFGDKQLNLKTKDDDETSVRFHAAKATRPILSANSIHVAGAAAQAPPAGSTGSPSTARGPRGGRSRLGPTRAFGLICPRATGMSNVGARIGADGPNVNGAATAVPEQYIATQVDQPAELRRRRGLRGRDIEGIPVAPINRDHIFRKTRRDERARPVANAIDSLRSCTVSIWRDANRGVDSFALTRARSCGTWGSERRDKQLLLAIKSKLPCDAKAPNASLSVMDRPAADFNAPRRAMIPRPAGAAPEDEQPGPPAAEARFDVPREVGPESAEAATSGDEAAGDVGGAPGPAARPGEANKKRKIGVVGVGSVSVANVMGCSVDAELCAPREIDPNFELLGEAQCDDDDDGDDGERLDPDAAREGIKREAKFAGPLGAGEVAGRPRDGKARGTRRSGFVSKQLWDARAGDFLACAPRAEAARLLAAAPLLMRVVATTDSGAAFARAHEGRRRDLGGNAAHARRGTWARAEVEEVSLSSVRQRPATMTFLRAYDCLIEMDIRVAVHADDPHASGPTQGVLDEFFDKLVKYLAIMGRSDLAQPGAEEPLNSEELLLRGSGARCARGKISAVGCASCRRGDFEAPYIRYLEGAVDPAMAHRPAQHWRRLRGGADSDWAGCRGARKSTACGIARRCGAAISARAREVSALAQSSPDAACLTVVELAAKMLQVKELMKWLWLQQLIGAGQIMIAKAQGRIICPTCRAMPGLVSLDTLGAGIAAA</sequence>
<feature type="region of interest" description="Disordered" evidence="1">
    <location>
        <begin position="558"/>
        <end position="616"/>
    </location>
</feature>
<dbReference type="InterPro" id="IPR052394">
    <property type="entry name" value="LRR-containing"/>
</dbReference>
<feature type="region of interest" description="Disordered" evidence="1">
    <location>
        <begin position="361"/>
        <end position="391"/>
    </location>
</feature>
<dbReference type="Proteomes" id="UP001189429">
    <property type="component" value="Unassembled WGS sequence"/>
</dbReference>
<proteinExistence type="predicted"/>
<gene>
    <name evidence="2" type="ORF">PCOR1329_LOCUS2325</name>
</gene>
<dbReference type="InterPro" id="IPR032675">
    <property type="entry name" value="LRR_dom_sf"/>
</dbReference>
<accession>A0ABN9PEX8</accession>
<feature type="region of interest" description="Disordered" evidence="1">
    <location>
        <begin position="251"/>
        <end position="280"/>
    </location>
</feature>
<dbReference type="EMBL" id="CAUYUJ010000581">
    <property type="protein sequence ID" value="CAK0791436.1"/>
    <property type="molecule type" value="Genomic_DNA"/>
</dbReference>
<dbReference type="Gene3D" id="3.80.10.10">
    <property type="entry name" value="Ribonuclease Inhibitor"/>
    <property type="match status" value="1"/>
</dbReference>
<dbReference type="PANTHER" id="PTHR24114:SF2">
    <property type="entry name" value="F-BOX DOMAIN-CONTAINING PROTEIN-RELATED"/>
    <property type="match status" value="1"/>
</dbReference>
<organism evidence="2 3">
    <name type="scientific">Prorocentrum cordatum</name>
    <dbReference type="NCBI Taxonomy" id="2364126"/>
    <lineage>
        <taxon>Eukaryota</taxon>
        <taxon>Sar</taxon>
        <taxon>Alveolata</taxon>
        <taxon>Dinophyceae</taxon>
        <taxon>Prorocentrales</taxon>
        <taxon>Prorocentraceae</taxon>
        <taxon>Prorocentrum</taxon>
    </lineage>
</organism>
<feature type="compositionally biased region" description="Basic and acidic residues" evidence="1">
    <location>
        <begin position="257"/>
        <end position="267"/>
    </location>
</feature>
<feature type="compositionally biased region" description="Low complexity" evidence="1">
    <location>
        <begin position="270"/>
        <end position="279"/>
    </location>
</feature>
<dbReference type="InterPro" id="IPR001611">
    <property type="entry name" value="Leu-rich_rpt"/>
</dbReference>
<dbReference type="SUPFAM" id="SSF52047">
    <property type="entry name" value="RNI-like"/>
    <property type="match status" value="1"/>
</dbReference>
<name>A0ABN9PEX8_9DINO</name>
<comment type="caution">
    <text evidence="2">The sequence shown here is derived from an EMBL/GenBank/DDBJ whole genome shotgun (WGS) entry which is preliminary data.</text>
</comment>
<dbReference type="SMART" id="SM00368">
    <property type="entry name" value="LRR_RI"/>
    <property type="match status" value="2"/>
</dbReference>
<reference evidence="2" key="1">
    <citation type="submission" date="2023-10" db="EMBL/GenBank/DDBJ databases">
        <authorList>
            <person name="Chen Y."/>
            <person name="Shah S."/>
            <person name="Dougan E. K."/>
            <person name="Thang M."/>
            <person name="Chan C."/>
        </authorList>
    </citation>
    <scope>NUCLEOTIDE SEQUENCE [LARGE SCALE GENOMIC DNA]</scope>
</reference>
<dbReference type="PANTHER" id="PTHR24114">
    <property type="entry name" value="LEUCINE RICH REPEAT FAMILY PROTEIN"/>
    <property type="match status" value="1"/>
</dbReference>
<evidence type="ECO:0000256" key="1">
    <source>
        <dbReference type="SAM" id="MobiDB-lite"/>
    </source>
</evidence>